<feature type="compositionally biased region" description="Low complexity" evidence="1">
    <location>
        <begin position="139"/>
        <end position="150"/>
    </location>
</feature>
<dbReference type="EMBL" id="LGRX02017096">
    <property type="protein sequence ID" value="KAK3261170.1"/>
    <property type="molecule type" value="Genomic_DNA"/>
</dbReference>
<evidence type="ECO:0000256" key="1">
    <source>
        <dbReference type="SAM" id="MobiDB-lite"/>
    </source>
</evidence>
<feature type="region of interest" description="Disordered" evidence="1">
    <location>
        <begin position="133"/>
        <end position="163"/>
    </location>
</feature>
<keyword evidence="3" id="KW-1185">Reference proteome</keyword>
<comment type="caution">
    <text evidence="2">The sequence shown here is derived from an EMBL/GenBank/DDBJ whole genome shotgun (WGS) entry which is preliminary data.</text>
</comment>
<dbReference type="Pfam" id="PF14906">
    <property type="entry name" value="DUF4495"/>
    <property type="match status" value="1"/>
</dbReference>
<gene>
    <name evidence="2" type="ORF">CYMTET_29910</name>
</gene>
<feature type="region of interest" description="Disordered" evidence="1">
    <location>
        <begin position="734"/>
        <end position="758"/>
    </location>
</feature>
<name>A0AAE0KUP4_9CHLO</name>
<organism evidence="2 3">
    <name type="scientific">Cymbomonas tetramitiformis</name>
    <dbReference type="NCBI Taxonomy" id="36881"/>
    <lineage>
        <taxon>Eukaryota</taxon>
        <taxon>Viridiplantae</taxon>
        <taxon>Chlorophyta</taxon>
        <taxon>Pyramimonadophyceae</taxon>
        <taxon>Pyramimonadales</taxon>
        <taxon>Pyramimonadaceae</taxon>
        <taxon>Cymbomonas</taxon>
    </lineage>
</organism>
<evidence type="ECO:0000313" key="3">
    <source>
        <dbReference type="Proteomes" id="UP001190700"/>
    </source>
</evidence>
<dbReference type="AlphaFoldDB" id="A0AAE0KUP4"/>
<protein>
    <submittedName>
        <fullName evidence="2">Uncharacterized protein</fullName>
    </submittedName>
</protein>
<dbReference type="Proteomes" id="UP001190700">
    <property type="component" value="Unassembled WGS sequence"/>
</dbReference>
<reference evidence="2 3" key="1">
    <citation type="journal article" date="2015" name="Genome Biol. Evol.">
        <title>Comparative Genomics of a Bacterivorous Green Alga Reveals Evolutionary Causalities and Consequences of Phago-Mixotrophic Mode of Nutrition.</title>
        <authorList>
            <person name="Burns J.A."/>
            <person name="Paasch A."/>
            <person name="Narechania A."/>
            <person name="Kim E."/>
        </authorList>
    </citation>
    <scope>NUCLEOTIDE SEQUENCE [LARGE SCALE GENOMIC DNA]</scope>
    <source>
        <strain evidence="2 3">PLY_AMNH</strain>
    </source>
</reference>
<dbReference type="InterPro" id="IPR027993">
    <property type="entry name" value="DUF4495"/>
</dbReference>
<accession>A0AAE0KUP4</accession>
<proteinExistence type="predicted"/>
<feature type="region of interest" description="Disordered" evidence="1">
    <location>
        <begin position="460"/>
        <end position="481"/>
    </location>
</feature>
<evidence type="ECO:0000313" key="2">
    <source>
        <dbReference type="EMBL" id="KAK3261170.1"/>
    </source>
</evidence>
<sequence length="758" mass="81570">MQEVRHSVAQILREVKALTGSAFTSETNLVLGQGAVLHDVQTALTGYLRDEQAGVPGASRDLEDRGFSELTTVDVHISASRMQEGLVAFLKLQMKLSPAGMVASLCRKAASKYPTASHTITPEAAIDLDPTLRQPPLTPGAFPGAAPGSPRTSTSGRPHNSKESLFAGMSQEQRARFEKQRELLTGHYTTSLQISLGDRTPQGIQHCELCTLAIWCAPLPRASPQPFAVPLSNHAMGSYKESSAAALASLAPGVREGRADSAGAAALRQLASAPTFAWGALSRCLRHRVQEACKPTLGALGSMDKLMHTMAKIAVEQLAMLCALPERPTKGTFKMIYGEYCQEITAQALDGVMAQPLRNPEEVIAVSRAGAKFSTHLHTEVMTFAESCQDSASRGQAAHEIEAMARQLNDDVRAELAKGWSTFEERLCEHLVQYVERHPAVQPFQAEDWVMSIAKTEGAGASNSSSHVDSDAEGVPLPAGEEGWPILREEEGLKAGRDRPKRGHRDCVPLMSFLLGLRRVLLALPGPCSRALARPLLAVLRKIHQGALTTLNLVPDRRPPCVAYLIISTGTYVQHVVCAVRQALEEADEEGSDLSLLAGLHQVADNFDELVEIAKEHTVMVHMAHLRRVSFAELERVNWSSHRSPETSATTAAIGHGAGIFMWQVQLNAMLHGMGKVCSSALAERLFSVVLTQSITSLCARYLQHAVASACLKRFAGDVRAVVSTLLSFSNKLPAVRPSASPRGPSSGSPRGPSSVSP</sequence>
<feature type="non-terminal residue" evidence="2">
    <location>
        <position position="758"/>
    </location>
</feature>